<dbReference type="GO" id="GO:0046872">
    <property type="term" value="F:metal ion binding"/>
    <property type="evidence" value="ECO:0007669"/>
    <property type="project" value="UniProtKB-KW"/>
</dbReference>
<dbReference type="PANTHER" id="PTHR13778:SF47">
    <property type="entry name" value="LIPOPOLYSACCHARIDE 1,3-GALACTOSYLTRANSFERASE"/>
    <property type="match status" value="1"/>
</dbReference>
<evidence type="ECO:0000313" key="4">
    <source>
        <dbReference type="EMBL" id="RGL83072.1"/>
    </source>
</evidence>
<evidence type="ECO:0000256" key="2">
    <source>
        <dbReference type="ARBA" id="ARBA00022679"/>
    </source>
</evidence>
<dbReference type="Gene3D" id="3.90.550.10">
    <property type="entry name" value="Spore Coat Polysaccharide Biosynthesis Protein SpsA, Chain A"/>
    <property type="match status" value="1"/>
</dbReference>
<accession>A0A3E4SX66</accession>
<reference evidence="4 5" key="1">
    <citation type="submission" date="2018-08" db="EMBL/GenBank/DDBJ databases">
        <title>A genome reference for cultivated species of the human gut microbiota.</title>
        <authorList>
            <person name="Zou Y."/>
            <person name="Xue W."/>
            <person name="Luo G."/>
        </authorList>
    </citation>
    <scope>NUCLEOTIDE SEQUENCE [LARGE SCALE GENOMIC DNA]</scope>
    <source>
        <strain evidence="4 5">TF05-18</strain>
    </source>
</reference>
<dbReference type="Proteomes" id="UP000261278">
    <property type="component" value="Unassembled WGS sequence"/>
</dbReference>
<dbReference type="SUPFAM" id="SSF53448">
    <property type="entry name" value="Nucleotide-diphospho-sugar transferases"/>
    <property type="match status" value="1"/>
</dbReference>
<keyword evidence="2 4" id="KW-0808">Transferase</keyword>
<protein>
    <submittedName>
        <fullName evidence="4">Glycosyltransferase family 8 protein</fullName>
    </submittedName>
</protein>
<organism evidence="4 5">
    <name type="scientific">Phocaeicola vulgatus</name>
    <name type="common">Bacteroides vulgatus</name>
    <dbReference type="NCBI Taxonomy" id="821"/>
    <lineage>
        <taxon>Bacteria</taxon>
        <taxon>Pseudomonadati</taxon>
        <taxon>Bacteroidota</taxon>
        <taxon>Bacteroidia</taxon>
        <taxon>Bacteroidales</taxon>
        <taxon>Bacteroidaceae</taxon>
        <taxon>Phocaeicola</taxon>
    </lineage>
</organism>
<dbReference type="Pfam" id="PF01501">
    <property type="entry name" value="Glyco_transf_8"/>
    <property type="match status" value="1"/>
</dbReference>
<proteinExistence type="predicted"/>
<dbReference type="AlphaFoldDB" id="A0A3E4SX66"/>
<dbReference type="CDD" id="cd04194">
    <property type="entry name" value="GT8_A4GalT_like"/>
    <property type="match status" value="1"/>
</dbReference>
<dbReference type="PANTHER" id="PTHR13778">
    <property type="entry name" value="GLYCOSYLTRANSFERASE 8 DOMAIN-CONTAINING PROTEIN"/>
    <property type="match status" value="1"/>
</dbReference>
<keyword evidence="3" id="KW-0479">Metal-binding</keyword>
<dbReference type="InterPro" id="IPR002495">
    <property type="entry name" value="Glyco_trans_8"/>
</dbReference>
<comment type="caution">
    <text evidence="4">The sequence shown here is derived from an EMBL/GenBank/DDBJ whole genome shotgun (WGS) entry which is preliminary data.</text>
</comment>
<keyword evidence="1" id="KW-0328">Glycosyltransferase</keyword>
<dbReference type="EMBL" id="QSSN01000025">
    <property type="protein sequence ID" value="RGL83072.1"/>
    <property type="molecule type" value="Genomic_DNA"/>
</dbReference>
<sequence length="320" mass="37732">MNIVVCPNNYFTMPCTVLLCSLLENNRDVNYIMIHVLVDGTFQERNKNIIKEQISRYRNASVHFYCIKEDWLKGISIGEASLVQIPIVTFFRLFMSEIFPEEVEKVLYLDSDMIVRKSLKGLYQTNLENKAVAAVIDTFNYKIDIYNNLRYKPALGYFNAGMLLVNLKYWREHNVLGRCIDFIKNYPERMKYLDQDVLNYVLCEEKIFVPLTYNAQTSFFLKTPPISWELDEELEELVKDPCIIHYVGSYKPWQKEYNLPHPYKADFFKYQLLTCWANSPLMKSTKKISNREKVKSLFCHILQKIGILSAPRNTNPFRTI</sequence>
<dbReference type="InterPro" id="IPR050748">
    <property type="entry name" value="Glycosyltrans_8_dom-fam"/>
</dbReference>
<dbReference type="InterPro" id="IPR029044">
    <property type="entry name" value="Nucleotide-diphossugar_trans"/>
</dbReference>
<name>A0A3E4SX66_PHOVU</name>
<evidence type="ECO:0000256" key="1">
    <source>
        <dbReference type="ARBA" id="ARBA00022676"/>
    </source>
</evidence>
<evidence type="ECO:0000313" key="5">
    <source>
        <dbReference type="Proteomes" id="UP000261278"/>
    </source>
</evidence>
<dbReference type="GO" id="GO:0016757">
    <property type="term" value="F:glycosyltransferase activity"/>
    <property type="evidence" value="ECO:0007669"/>
    <property type="project" value="UniProtKB-KW"/>
</dbReference>
<dbReference type="RefSeq" id="WP_117678422.1">
    <property type="nucleotide sequence ID" value="NZ_QSSN01000025.1"/>
</dbReference>
<gene>
    <name evidence="4" type="ORF">DXC44_17125</name>
</gene>
<evidence type="ECO:0000256" key="3">
    <source>
        <dbReference type="ARBA" id="ARBA00022723"/>
    </source>
</evidence>